<comment type="caution">
    <text evidence="1">The sequence shown here is derived from an EMBL/GenBank/DDBJ whole genome shotgun (WGS) entry which is preliminary data.</text>
</comment>
<name>A0A4T0X5U1_9ASCO</name>
<proteinExistence type="predicted"/>
<reference evidence="1 2" key="1">
    <citation type="journal article" date="2019" name="Front. Genet.">
        <title>Whole-Genome Sequencing of the Opportunistic Yeast Pathogen Candida inconspicua Uncovers Its Hybrid Origin.</title>
        <authorList>
            <person name="Mixao V."/>
            <person name="Hansen A.P."/>
            <person name="Saus E."/>
            <person name="Boekhout T."/>
            <person name="Lass-Florl C."/>
            <person name="Gabaldon T."/>
        </authorList>
    </citation>
    <scope>NUCLEOTIDE SEQUENCE [LARGE SCALE GENOMIC DNA]</scope>
    <source>
        <strain evidence="1 2">CBS 180</strain>
    </source>
</reference>
<dbReference type="Proteomes" id="UP000307173">
    <property type="component" value="Unassembled WGS sequence"/>
</dbReference>
<dbReference type="AlphaFoldDB" id="A0A4T0X5U1"/>
<evidence type="ECO:0000313" key="2">
    <source>
        <dbReference type="Proteomes" id="UP000307173"/>
    </source>
</evidence>
<protein>
    <submittedName>
        <fullName evidence="1">Uncharacterized protein</fullName>
    </submittedName>
</protein>
<accession>A0A4T0X5U1</accession>
<sequence length="344" mass="39090">MSRGPYKKNDTFDGMLVNQHFKDFLKVYLNPADDHLITYKEMLDAIEQTLDCFYTKHKVSHRKRIKHLAFTFFYGYAITCAYKSKAKQAIHSRYLYSYPVQKSLELGDRSKSLGKKFRNQRKVGKSLLKAIKTYKGKTRSPLLELLSSDGRVIGPKFNLSIENLKAHEAIDAGLKEFFGSKDPLPEIEHPIFTELKKARVANRFPEESVLNDSILVEQDFIDDTGAGDISGNTLVDNNSFVNPLENISLKCDSSNFEKLVDNANCQGATNDVTNDKHSREIYKQLLALNSETISTENTKDNQLPKFDSNDYFVPADNTPNILRSEDFIPQANGSNTENHLSNRD</sequence>
<gene>
    <name evidence="1" type="ORF">CANINC_000584</name>
</gene>
<keyword evidence="2" id="KW-1185">Reference proteome</keyword>
<dbReference type="EMBL" id="SELW01000118">
    <property type="protein sequence ID" value="TID30819.1"/>
    <property type="molecule type" value="Genomic_DNA"/>
</dbReference>
<organism evidence="1 2">
    <name type="scientific">Pichia inconspicua</name>
    <dbReference type="NCBI Taxonomy" id="52247"/>
    <lineage>
        <taxon>Eukaryota</taxon>
        <taxon>Fungi</taxon>
        <taxon>Dikarya</taxon>
        <taxon>Ascomycota</taxon>
        <taxon>Saccharomycotina</taxon>
        <taxon>Pichiomycetes</taxon>
        <taxon>Pichiales</taxon>
        <taxon>Pichiaceae</taxon>
        <taxon>Pichia</taxon>
    </lineage>
</organism>
<evidence type="ECO:0000313" key="1">
    <source>
        <dbReference type="EMBL" id="TID30819.1"/>
    </source>
</evidence>